<keyword evidence="2" id="KW-1185">Reference proteome</keyword>
<reference evidence="1 2" key="1">
    <citation type="submission" date="2017-05" db="EMBL/GenBank/DDBJ databases">
        <authorList>
            <person name="Varghese N."/>
            <person name="Submissions S."/>
        </authorList>
    </citation>
    <scope>NUCLEOTIDE SEQUENCE [LARGE SCALE GENOMIC DNA]</scope>
    <source>
        <strain evidence="1 2">DSM 25457</strain>
    </source>
</reference>
<sequence length="69" mass="7730">MAVRFKVVMVGLLGLVVHVMRVPLIVVSIKVIGPVHKVASFRVLIIEIQHVALPLAYYSRKSPIWPENT</sequence>
<dbReference type="Proteomes" id="UP001158067">
    <property type="component" value="Unassembled WGS sequence"/>
</dbReference>
<organism evidence="1 2">
    <name type="scientific">Neorhodopirellula lusitana</name>
    <dbReference type="NCBI Taxonomy" id="445327"/>
    <lineage>
        <taxon>Bacteria</taxon>
        <taxon>Pseudomonadati</taxon>
        <taxon>Planctomycetota</taxon>
        <taxon>Planctomycetia</taxon>
        <taxon>Pirellulales</taxon>
        <taxon>Pirellulaceae</taxon>
        <taxon>Neorhodopirellula</taxon>
    </lineage>
</organism>
<protein>
    <recommendedName>
        <fullName evidence="3">Secreted protein</fullName>
    </recommendedName>
</protein>
<comment type="caution">
    <text evidence="1">The sequence shown here is derived from an EMBL/GenBank/DDBJ whole genome shotgun (WGS) entry which is preliminary data.</text>
</comment>
<evidence type="ECO:0000313" key="2">
    <source>
        <dbReference type="Proteomes" id="UP001158067"/>
    </source>
</evidence>
<gene>
    <name evidence="1" type="ORF">SAMN06265222_101881</name>
</gene>
<evidence type="ECO:0008006" key="3">
    <source>
        <dbReference type="Google" id="ProtNLM"/>
    </source>
</evidence>
<evidence type="ECO:0000313" key="1">
    <source>
        <dbReference type="EMBL" id="SMP43031.1"/>
    </source>
</evidence>
<proteinExistence type="predicted"/>
<dbReference type="EMBL" id="FXUG01000001">
    <property type="protein sequence ID" value="SMP43031.1"/>
    <property type="molecule type" value="Genomic_DNA"/>
</dbReference>
<name>A0ABY1PRW9_9BACT</name>
<accession>A0ABY1PRW9</accession>